<evidence type="ECO:0000313" key="2">
    <source>
        <dbReference type="Proteomes" id="UP001352263"/>
    </source>
</evidence>
<sequence>MREKKMSTSVSAIKGITIVQPVIGRIMMGHTEVRAGGKCVPQKDDHFTITTLVQKDDRSWEKHPINDVLQPPAPQSRARAAAAQAAAANQTAQQTLNSIPVKIAYNNPALNLHSSYSAFDSKTGRVMCTSDGETARRATSEGIATMACPRPEACEFGRRNRCKNMSRFYVQIDGQDDELGTFILRSTSWNSLTAISARLAMLHGLTGGRLAGLPVMLQLKVKTTTMSFRQPIYFADLVFRPGMTMTQAIEAARTFQKERAQSGLSQEGLEQALAAGLLNGDFAEQVEDIDEWLSDEDLAARAEDNLKSTGLRGLDSVRSATSATTTQVAGAVQPAATVAIQQQGFALSA</sequence>
<organism evidence="1 2">
    <name type="scientific">Noviherbaspirillum album</name>
    <dbReference type="NCBI Taxonomy" id="3080276"/>
    <lineage>
        <taxon>Bacteria</taxon>
        <taxon>Pseudomonadati</taxon>
        <taxon>Pseudomonadota</taxon>
        <taxon>Betaproteobacteria</taxon>
        <taxon>Burkholderiales</taxon>
        <taxon>Oxalobacteraceae</taxon>
        <taxon>Noviherbaspirillum</taxon>
    </lineage>
</organism>
<dbReference type="EMBL" id="JAWIIV010000002">
    <property type="protein sequence ID" value="MEC4718299.1"/>
    <property type="molecule type" value="Genomic_DNA"/>
</dbReference>
<dbReference type="InterPro" id="IPR043991">
    <property type="entry name" value="Gp3-like"/>
</dbReference>
<dbReference type="Proteomes" id="UP001352263">
    <property type="component" value="Unassembled WGS sequence"/>
</dbReference>
<dbReference type="Pfam" id="PF18897">
    <property type="entry name" value="Gp3-like"/>
    <property type="match status" value="1"/>
</dbReference>
<proteinExistence type="predicted"/>
<protein>
    <recommendedName>
        <fullName evidence="3">Phage capsid protein</fullName>
    </recommendedName>
</protein>
<evidence type="ECO:0008006" key="3">
    <source>
        <dbReference type="Google" id="ProtNLM"/>
    </source>
</evidence>
<name>A0ABU6J3T0_9BURK</name>
<gene>
    <name evidence="1" type="ORF">RY831_04005</name>
</gene>
<comment type="caution">
    <text evidence="1">The sequence shown here is derived from an EMBL/GenBank/DDBJ whole genome shotgun (WGS) entry which is preliminary data.</text>
</comment>
<accession>A0ABU6J3T0</accession>
<reference evidence="1 2" key="1">
    <citation type="submission" date="2023-10" db="EMBL/GenBank/DDBJ databases">
        <title>Noviherbaspirillum sp. CPCC 100848 genome assembly.</title>
        <authorList>
            <person name="Li X.Y."/>
            <person name="Fang X.M."/>
        </authorList>
    </citation>
    <scope>NUCLEOTIDE SEQUENCE [LARGE SCALE GENOMIC DNA]</scope>
    <source>
        <strain evidence="1 2">CPCC 100848</strain>
    </source>
</reference>
<evidence type="ECO:0000313" key="1">
    <source>
        <dbReference type="EMBL" id="MEC4718299.1"/>
    </source>
</evidence>
<keyword evidence="2" id="KW-1185">Reference proteome</keyword>